<dbReference type="EMBL" id="BORU01000003">
    <property type="protein sequence ID" value="GIO56619.1"/>
    <property type="molecule type" value="Genomic_DNA"/>
</dbReference>
<dbReference type="InterPro" id="IPR020449">
    <property type="entry name" value="Tscrpt_reg_AraC-type_HTH"/>
</dbReference>
<dbReference type="InterPro" id="IPR018060">
    <property type="entry name" value="HTH_AraC"/>
</dbReference>
<dbReference type="CDD" id="cd06986">
    <property type="entry name" value="cupin_MmsR-like_N"/>
    <property type="match status" value="1"/>
</dbReference>
<keyword evidence="4" id="KW-0804">Transcription</keyword>
<dbReference type="InterPro" id="IPR018062">
    <property type="entry name" value="HTH_AraC-typ_CS"/>
</dbReference>
<evidence type="ECO:0000313" key="7">
    <source>
        <dbReference type="EMBL" id="GIO56619.1"/>
    </source>
</evidence>
<evidence type="ECO:0000259" key="6">
    <source>
        <dbReference type="PROSITE" id="PS01124"/>
    </source>
</evidence>
<dbReference type="PROSITE" id="PS01124">
    <property type="entry name" value="HTH_ARAC_FAMILY_2"/>
    <property type="match status" value="1"/>
</dbReference>
<dbReference type="Gene3D" id="1.10.10.60">
    <property type="entry name" value="Homeodomain-like"/>
    <property type="match status" value="2"/>
</dbReference>
<dbReference type="Pfam" id="PF02311">
    <property type="entry name" value="AraC_binding"/>
    <property type="match status" value="1"/>
</dbReference>
<dbReference type="InterPro" id="IPR037923">
    <property type="entry name" value="HTH-like"/>
</dbReference>
<dbReference type="InterPro" id="IPR009057">
    <property type="entry name" value="Homeodomain-like_sf"/>
</dbReference>
<dbReference type="PROSITE" id="PS00041">
    <property type="entry name" value="HTH_ARAC_FAMILY_1"/>
    <property type="match status" value="1"/>
</dbReference>
<evidence type="ECO:0000256" key="5">
    <source>
        <dbReference type="SAM" id="MobiDB-lite"/>
    </source>
</evidence>
<dbReference type="SUPFAM" id="SSF51215">
    <property type="entry name" value="Regulatory protein AraC"/>
    <property type="match status" value="1"/>
</dbReference>
<dbReference type="InterPro" id="IPR003313">
    <property type="entry name" value="AraC-bd"/>
</dbReference>
<protein>
    <recommendedName>
        <fullName evidence="6">HTH araC/xylS-type domain-containing protein</fullName>
    </recommendedName>
</protein>
<dbReference type="SMART" id="SM00342">
    <property type="entry name" value="HTH_ARAC"/>
    <property type="match status" value="1"/>
</dbReference>
<dbReference type="Proteomes" id="UP000676601">
    <property type="component" value="Unassembled WGS sequence"/>
</dbReference>
<feature type="domain" description="HTH araC/xylS-type" evidence="6">
    <location>
        <begin position="288"/>
        <end position="386"/>
    </location>
</feature>
<accession>A0ABQ4LJC1</accession>
<evidence type="ECO:0000256" key="2">
    <source>
        <dbReference type="ARBA" id="ARBA00023125"/>
    </source>
</evidence>
<sequence length="389" mass="42967">MTKDTAQTIVNTMEKIRKPDGFKSEKLIVLPDHILMEASSHPLVRPLYVTDTGYFPRALHHYRERPEGSEAVIVIFCMEGEGWYRLGSGRAQPVGQGQAIVIPARTPHAYGSSEEHPWSIYWWHFKGEQTEAFFEGFGTGPGPGHESGHEPGHESGHGPEAEEASTDVSGSDEWNNIGAGAGTAGGLSGVKTALGVGASGASDSGDLTESPSRPVKTAAASLPVTLPPDKARQLTELFQEGYALLEQGYTLNHIIYVSQLAHHLAAILRLCRLQPQDGIFRHSQHDITQTVRYMMDRLEGTVTLKQLAAQARVSVPHFTQRFKEATGYSPIDYYLRLKIQLACRHLDLTGQSVKEISHRLGFQDPYYFSRLFKKIMGKSPSEYRGTRKG</sequence>
<keyword evidence="1" id="KW-0805">Transcription regulation</keyword>
<feature type="region of interest" description="Disordered" evidence="5">
    <location>
        <begin position="134"/>
        <end position="182"/>
    </location>
</feature>
<dbReference type="SUPFAM" id="SSF46689">
    <property type="entry name" value="Homeodomain-like"/>
    <property type="match status" value="2"/>
</dbReference>
<comment type="caution">
    <text evidence="7">The sequence shown here is derived from an EMBL/GenBank/DDBJ whole genome shotgun (WGS) entry which is preliminary data.</text>
</comment>
<evidence type="ECO:0000256" key="4">
    <source>
        <dbReference type="ARBA" id="ARBA00023163"/>
    </source>
</evidence>
<evidence type="ECO:0000256" key="3">
    <source>
        <dbReference type="ARBA" id="ARBA00023159"/>
    </source>
</evidence>
<dbReference type="Pfam" id="PF12833">
    <property type="entry name" value="HTH_18"/>
    <property type="match status" value="1"/>
</dbReference>
<organism evidence="7 8">
    <name type="scientific">Paenibacillus cineris</name>
    <dbReference type="NCBI Taxonomy" id="237530"/>
    <lineage>
        <taxon>Bacteria</taxon>
        <taxon>Bacillati</taxon>
        <taxon>Bacillota</taxon>
        <taxon>Bacilli</taxon>
        <taxon>Bacillales</taxon>
        <taxon>Paenibacillaceae</taxon>
        <taxon>Paenibacillus</taxon>
    </lineage>
</organism>
<proteinExistence type="predicted"/>
<keyword evidence="8" id="KW-1185">Reference proteome</keyword>
<gene>
    <name evidence="7" type="ORF">J21TS7_49370</name>
</gene>
<dbReference type="PRINTS" id="PR00032">
    <property type="entry name" value="HTHARAC"/>
</dbReference>
<feature type="compositionally biased region" description="Basic and acidic residues" evidence="5">
    <location>
        <begin position="146"/>
        <end position="160"/>
    </location>
</feature>
<keyword evidence="3" id="KW-0010">Activator</keyword>
<dbReference type="Gene3D" id="2.60.120.280">
    <property type="entry name" value="Regulatory protein AraC"/>
    <property type="match status" value="1"/>
</dbReference>
<dbReference type="InterPro" id="IPR050204">
    <property type="entry name" value="AraC_XylS_family_regulators"/>
</dbReference>
<dbReference type="PANTHER" id="PTHR46796">
    <property type="entry name" value="HTH-TYPE TRANSCRIPTIONAL ACTIVATOR RHAS-RELATED"/>
    <property type="match status" value="1"/>
</dbReference>
<name>A0ABQ4LJC1_9BACL</name>
<keyword evidence="2" id="KW-0238">DNA-binding</keyword>
<evidence type="ECO:0000256" key="1">
    <source>
        <dbReference type="ARBA" id="ARBA00023015"/>
    </source>
</evidence>
<reference evidence="7 8" key="1">
    <citation type="submission" date="2021-03" db="EMBL/GenBank/DDBJ databases">
        <title>Antimicrobial resistance genes in bacteria isolated from Japanese honey, and their potential for conferring macrolide and lincosamide resistance in the American foulbrood pathogen Paenibacillus larvae.</title>
        <authorList>
            <person name="Okamoto M."/>
            <person name="Kumagai M."/>
            <person name="Kanamori H."/>
            <person name="Takamatsu D."/>
        </authorList>
    </citation>
    <scope>NUCLEOTIDE SEQUENCE [LARGE SCALE GENOMIC DNA]</scope>
    <source>
        <strain evidence="7 8">J21TS7</strain>
    </source>
</reference>
<evidence type="ECO:0000313" key="8">
    <source>
        <dbReference type="Proteomes" id="UP000676601"/>
    </source>
</evidence>